<name>A0A8H2VLW5_9HELO</name>
<keyword evidence="2" id="KW-0732">Signal</keyword>
<keyword evidence="4" id="KW-1185">Reference proteome</keyword>
<accession>A0A8H2VLW5</accession>
<dbReference type="EMBL" id="CAJHIA010000002">
    <property type="protein sequence ID" value="CAD6439838.1"/>
    <property type="molecule type" value="Genomic_DNA"/>
</dbReference>
<comment type="caution">
    <text evidence="3">The sequence shown here is derived from an EMBL/GenBank/DDBJ whole genome shotgun (WGS) entry which is preliminary data.</text>
</comment>
<feature type="chain" id="PRO_5034126843" evidence="2">
    <location>
        <begin position="23"/>
        <end position="131"/>
    </location>
</feature>
<feature type="compositionally biased region" description="Polar residues" evidence="1">
    <location>
        <begin position="99"/>
        <end position="108"/>
    </location>
</feature>
<dbReference type="AlphaFoldDB" id="A0A8H2VLW5"/>
<dbReference type="OrthoDB" id="3480289at2759"/>
<evidence type="ECO:0000256" key="2">
    <source>
        <dbReference type="SAM" id="SignalP"/>
    </source>
</evidence>
<proteinExistence type="predicted"/>
<organism evidence="3 4">
    <name type="scientific">Sclerotinia trifoliorum</name>
    <dbReference type="NCBI Taxonomy" id="28548"/>
    <lineage>
        <taxon>Eukaryota</taxon>
        <taxon>Fungi</taxon>
        <taxon>Dikarya</taxon>
        <taxon>Ascomycota</taxon>
        <taxon>Pezizomycotina</taxon>
        <taxon>Leotiomycetes</taxon>
        <taxon>Helotiales</taxon>
        <taxon>Sclerotiniaceae</taxon>
        <taxon>Sclerotinia</taxon>
    </lineage>
</organism>
<dbReference type="Proteomes" id="UP000624404">
    <property type="component" value="Unassembled WGS sequence"/>
</dbReference>
<protein>
    <submittedName>
        <fullName evidence="3">D3ee822e-12d5-4428-8cf2-492f2f428a5e</fullName>
    </submittedName>
</protein>
<feature type="region of interest" description="Disordered" evidence="1">
    <location>
        <begin position="99"/>
        <end position="131"/>
    </location>
</feature>
<reference evidence="3" key="1">
    <citation type="submission" date="2020-10" db="EMBL/GenBank/DDBJ databases">
        <authorList>
            <person name="Kusch S."/>
        </authorList>
    </citation>
    <scope>NUCLEOTIDE SEQUENCE</scope>
    <source>
        <strain evidence="3">SwB9</strain>
    </source>
</reference>
<gene>
    <name evidence="3" type="ORF">SCLTRI_LOCUS479</name>
</gene>
<evidence type="ECO:0000256" key="1">
    <source>
        <dbReference type="SAM" id="MobiDB-lite"/>
    </source>
</evidence>
<sequence length="131" mass="14183">MLSNKMLCNGLAPLLLARILRTCPTNTKSVKLTTTLIERHWCAKRIAFMLSDTGIETTSEEVSLLDSSLHSPHILTVQQSPMTVTTDNILVSMDLTAQSPMSSNNVPESTEAAATPPPCTFDTKIQAAPVE</sequence>
<evidence type="ECO:0000313" key="4">
    <source>
        <dbReference type="Proteomes" id="UP000624404"/>
    </source>
</evidence>
<evidence type="ECO:0000313" key="3">
    <source>
        <dbReference type="EMBL" id="CAD6439838.1"/>
    </source>
</evidence>
<feature type="signal peptide" evidence="2">
    <location>
        <begin position="1"/>
        <end position="22"/>
    </location>
</feature>